<dbReference type="InterPro" id="IPR001041">
    <property type="entry name" value="2Fe-2S_ferredoxin-type"/>
</dbReference>
<dbReference type="Gene3D" id="3.30.9.10">
    <property type="entry name" value="D-Amino Acid Oxidase, subunit A, domain 2"/>
    <property type="match status" value="1"/>
</dbReference>
<dbReference type="CDD" id="cd19946">
    <property type="entry name" value="GlpA-like_Fer2_BFD-like"/>
    <property type="match status" value="1"/>
</dbReference>
<gene>
    <name evidence="3" type="ORF">CCS01_13630</name>
</gene>
<dbReference type="InterPro" id="IPR023753">
    <property type="entry name" value="FAD/NAD-binding_dom"/>
</dbReference>
<dbReference type="PANTHER" id="PTHR42949">
    <property type="entry name" value="ANAEROBIC GLYCEROL-3-PHOSPHATE DEHYDROGENASE SUBUNIT B"/>
    <property type="match status" value="1"/>
</dbReference>
<dbReference type="Gene3D" id="1.10.10.1100">
    <property type="entry name" value="BFD-like [2Fe-2S]-binding domain"/>
    <property type="match status" value="1"/>
</dbReference>
<evidence type="ECO:0000256" key="1">
    <source>
        <dbReference type="ARBA" id="ARBA00023002"/>
    </source>
</evidence>
<dbReference type="Gene3D" id="3.10.20.440">
    <property type="entry name" value="2Fe-2S iron-sulphur cluster binding domain, sarcosine oxidase, alpha subunit, N-terminal domain"/>
    <property type="match status" value="1"/>
</dbReference>
<dbReference type="GO" id="GO:0051536">
    <property type="term" value="F:iron-sulfur cluster binding"/>
    <property type="evidence" value="ECO:0007669"/>
    <property type="project" value="InterPro"/>
</dbReference>
<keyword evidence="4" id="KW-1185">Reference proteome</keyword>
<sequence>MRLTHPNIQPAAQSITFQFDGQTIKALEGETISAALAAAGVTTLRHTQSGAPRGAFCGNGACYDCVVTIDGRSGQRACMTPAADGITVTSTPPETLAVPQAAPAAEERACDILIVGGGVAGLSAGIAAARAGASVVILDERPAPGGEFARPLAPSHTNLRPDRKFRLGIDLRGQAINAGVQIESNAIVWGAFAPDEIAAVVRGRSVTYRPRRLILATGAFETPIPVPGWTLPGVMTTGGLQALVRSHRVAPGERILLAGNGPLNMQLACELLACGIKPVAVIEGAMNPGMLQWPDVFKMSWWGGDLLREGREMLWELKKAKVPVLWETALDRLEGDGRVQVAIAGEQRFEVDVVALNVGFHPENTLARALGVAHRWVNVGPGYLATKADDDGRTSIETVFAAGDNTVIGGARIAQWQGWLTGQAAARDLGFNAPVLERAAIAVARAKEFQQSLLFVFDADRVKIKDEAIVCRCEEVTAGELRAQIAAGVTSLPALKKATRAGMGDCQGRFCANTIGRLCPDKQEDVAFASPRAPLRPVPIGAVMREAPEFAADVVADPPLPAHLHAVPAEPVAARQADVVVVGGGVVGVSTAYFLAKNGADVLLLDRDEIGMAASTANAGSLHVQLLSYDFTGETPADGGPAGHTLPLGPRGIGLWQDIAAEAGDDLGLHVRGGLMLAEDEAGVAWLRRKAAVEKRYGIDTRMLTSNELRDLAPAVSDRMLGAAFAPGEGFGDPLRAMTALLRLAKAHGARVLRGAEVTAIERSGSGWTLATGKGTVSAGRVVNATGAWAARVGRMVGLDLPVAGTVQQVTVTEAAPVLTKHLVAMAGRHLSVKQQANGRLLIGGGWYGSLDAATGWTRNQRTAIEGNLWTCARALPAVAALSMLRAWTGLAPAIDRAPLLGEAPGRPGFYNAVTANGFTLGPVVGQMTAAAILHGEAIDPRYTLQRFG</sequence>
<dbReference type="Pfam" id="PF01266">
    <property type="entry name" value="DAO"/>
    <property type="match status" value="1"/>
</dbReference>
<dbReference type="Pfam" id="PF07992">
    <property type="entry name" value="Pyr_redox_2"/>
    <property type="match status" value="1"/>
</dbReference>
<dbReference type="Pfam" id="PF04324">
    <property type="entry name" value="Fer2_BFD"/>
    <property type="match status" value="1"/>
</dbReference>
<dbReference type="AlphaFoldDB" id="A0A2S6NGF0"/>
<dbReference type="PROSITE" id="PS51085">
    <property type="entry name" value="2FE2S_FER_2"/>
    <property type="match status" value="1"/>
</dbReference>
<dbReference type="OrthoDB" id="9801699at2"/>
<dbReference type="CDD" id="cd00207">
    <property type="entry name" value="fer2"/>
    <property type="match status" value="1"/>
</dbReference>
<dbReference type="EMBL" id="NHRY01000139">
    <property type="protein sequence ID" value="PPQ33708.1"/>
    <property type="molecule type" value="Genomic_DNA"/>
</dbReference>
<dbReference type="InterPro" id="IPR007419">
    <property type="entry name" value="BFD-like_2Fe2S-bd_dom"/>
</dbReference>
<accession>A0A2S6NGF0</accession>
<dbReference type="SUPFAM" id="SSF51905">
    <property type="entry name" value="FAD/NAD(P)-binding domain"/>
    <property type="match status" value="2"/>
</dbReference>
<dbReference type="PANTHER" id="PTHR42949:SF3">
    <property type="entry name" value="ANAEROBIC GLYCEROL-3-PHOSPHATE DEHYDROGENASE SUBUNIT B"/>
    <property type="match status" value="1"/>
</dbReference>
<dbReference type="InterPro" id="IPR041854">
    <property type="entry name" value="BFD-like_2Fe2S-bd_dom_sf"/>
</dbReference>
<evidence type="ECO:0000259" key="2">
    <source>
        <dbReference type="PROSITE" id="PS51085"/>
    </source>
</evidence>
<dbReference type="InterPro" id="IPR042204">
    <property type="entry name" value="2Fe-2S-bd_N"/>
</dbReference>
<dbReference type="Gene3D" id="3.50.50.60">
    <property type="entry name" value="FAD/NAD(P)-binding domain"/>
    <property type="match status" value="4"/>
</dbReference>
<protein>
    <recommendedName>
        <fullName evidence="2">2Fe-2S ferredoxin-type domain-containing protein</fullName>
    </recommendedName>
</protein>
<dbReference type="Proteomes" id="UP000239724">
    <property type="component" value="Unassembled WGS sequence"/>
</dbReference>
<organism evidence="3 4">
    <name type="scientific">Rhodopila globiformis</name>
    <name type="common">Rhodopseudomonas globiformis</name>
    <dbReference type="NCBI Taxonomy" id="1071"/>
    <lineage>
        <taxon>Bacteria</taxon>
        <taxon>Pseudomonadati</taxon>
        <taxon>Pseudomonadota</taxon>
        <taxon>Alphaproteobacteria</taxon>
        <taxon>Acetobacterales</taxon>
        <taxon>Acetobacteraceae</taxon>
        <taxon>Rhodopila</taxon>
    </lineage>
</organism>
<dbReference type="InterPro" id="IPR036188">
    <property type="entry name" value="FAD/NAD-bd_sf"/>
</dbReference>
<keyword evidence="1" id="KW-0560">Oxidoreductase</keyword>
<name>A0A2S6NGF0_RHOGL</name>
<proteinExistence type="predicted"/>
<dbReference type="InterPro" id="IPR006076">
    <property type="entry name" value="FAD-dep_OxRdtase"/>
</dbReference>
<dbReference type="RefSeq" id="WP_104519394.1">
    <property type="nucleotide sequence ID" value="NZ_NHRY01000139.1"/>
</dbReference>
<comment type="caution">
    <text evidence="3">The sequence shown here is derived from an EMBL/GenBank/DDBJ whole genome shotgun (WGS) entry which is preliminary data.</text>
</comment>
<dbReference type="SUPFAM" id="SSF54292">
    <property type="entry name" value="2Fe-2S ferredoxin-like"/>
    <property type="match status" value="1"/>
</dbReference>
<dbReference type="GO" id="GO:0016491">
    <property type="term" value="F:oxidoreductase activity"/>
    <property type="evidence" value="ECO:0007669"/>
    <property type="project" value="UniProtKB-KW"/>
</dbReference>
<dbReference type="Pfam" id="PF13510">
    <property type="entry name" value="Fer2_4"/>
    <property type="match status" value="1"/>
</dbReference>
<dbReference type="PRINTS" id="PR00469">
    <property type="entry name" value="PNDRDTASEII"/>
</dbReference>
<evidence type="ECO:0000313" key="3">
    <source>
        <dbReference type="EMBL" id="PPQ33708.1"/>
    </source>
</evidence>
<feature type="domain" description="2Fe-2S ferredoxin-type" evidence="2">
    <location>
        <begin position="13"/>
        <end position="94"/>
    </location>
</feature>
<reference evidence="3 4" key="1">
    <citation type="journal article" date="2018" name="Arch. Microbiol.">
        <title>New insights into the metabolic potential of the phototrophic purple bacterium Rhodopila globiformis DSM 161(T) from its draft genome sequence and evidence for a vanadium-dependent nitrogenase.</title>
        <authorList>
            <person name="Imhoff J.F."/>
            <person name="Rahn T."/>
            <person name="Kunzel S."/>
            <person name="Neulinger S.C."/>
        </authorList>
    </citation>
    <scope>NUCLEOTIDE SEQUENCE [LARGE SCALE GENOMIC DNA]</scope>
    <source>
        <strain evidence="3 4">DSM 161</strain>
    </source>
</reference>
<dbReference type="InterPro" id="IPR036010">
    <property type="entry name" value="2Fe-2S_ferredoxin-like_sf"/>
</dbReference>
<dbReference type="InterPro" id="IPR051691">
    <property type="entry name" value="Metab_Enz_Cyan_OpOx_G3PDH"/>
</dbReference>
<evidence type="ECO:0000313" key="4">
    <source>
        <dbReference type="Proteomes" id="UP000239724"/>
    </source>
</evidence>
<dbReference type="PRINTS" id="PR00368">
    <property type="entry name" value="FADPNR"/>
</dbReference>